<keyword evidence="2" id="KW-1185">Reference proteome</keyword>
<dbReference type="Gene3D" id="3.30.565.10">
    <property type="entry name" value="Histidine kinase-like ATPase, C-terminal domain"/>
    <property type="match status" value="1"/>
</dbReference>
<comment type="caution">
    <text evidence="1">The sequence shown here is derived from an EMBL/GenBank/DDBJ whole genome shotgun (WGS) entry which is preliminary data.</text>
</comment>
<dbReference type="Proteomes" id="UP000653644">
    <property type="component" value="Unassembled WGS sequence"/>
</dbReference>
<reference evidence="2" key="1">
    <citation type="journal article" date="2019" name="Int. J. Syst. Evol. Microbiol.">
        <title>The Global Catalogue of Microorganisms (GCM) 10K type strain sequencing project: providing services to taxonomists for standard genome sequencing and annotation.</title>
        <authorList>
            <consortium name="The Broad Institute Genomics Platform"/>
            <consortium name="The Broad Institute Genome Sequencing Center for Infectious Disease"/>
            <person name="Wu L."/>
            <person name="Ma J."/>
        </authorList>
    </citation>
    <scope>NUCLEOTIDE SEQUENCE [LARGE SCALE GENOMIC DNA]</scope>
    <source>
        <strain evidence="2">JCM 4733</strain>
    </source>
</reference>
<protein>
    <recommendedName>
        <fullName evidence="3">Histidine kinase/HSP90-like ATPase domain-containing protein</fullName>
    </recommendedName>
</protein>
<dbReference type="InterPro" id="IPR036890">
    <property type="entry name" value="HATPase_C_sf"/>
</dbReference>
<gene>
    <name evidence="1" type="ORF">GCM10010345_12250</name>
</gene>
<accession>A0ABQ3CFY6</accession>
<dbReference type="InterPro" id="IPR050267">
    <property type="entry name" value="Anti-sigma-factor_SerPK"/>
</dbReference>
<dbReference type="PANTHER" id="PTHR35526">
    <property type="entry name" value="ANTI-SIGMA-F FACTOR RSBW-RELATED"/>
    <property type="match status" value="1"/>
</dbReference>
<proteinExistence type="predicted"/>
<dbReference type="EMBL" id="BMVN01000003">
    <property type="protein sequence ID" value="GHA09321.1"/>
    <property type="molecule type" value="Genomic_DNA"/>
</dbReference>
<evidence type="ECO:0008006" key="3">
    <source>
        <dbReference type="Google" id="ProtNLM"/>
    </source>
</evidence>
<name>A0ABQ3CFY6_9ACTN</name>
<evidence type="ECO:0000313" key="2">
    <source>
        <dbReference type="Proteomes" id="UP000653644"/>
    </source>
</evidence>
<dbReference type="PANTHER" id="PTHR35526:SF3">
    <property type="entry name" value="ANTI-SIGMA-F FACTOR RSBW"/>
    <property type="match status" value="1"/>
</dbReference>
<sequence length="157" mass="16908">MTVETWPLAPASTDDSATSPIVSSFTTHLPGAHWALHASRTWTRRMVTILGWHANVQSAVEVVSRLVDNGVKHGIPDTVPVFKRQLTLTVAITESGSLLIDVADMESVFPDFEAAVRGEKGRGLWQVARLGAQVTCFLPHEAGKTVRAVLSPGSVDL</sequence>
<evidence type="ECO:0000313" key="1">
    <source>
        <dbReference type="EMBL" id="GHA09321.1"/>
    </source>
</evidence>
<organism evidence="1 2">
    <name type="scientific">Streptomyces canarius</name>
    <dbReference type="NCBI Taxonomy" id="285453"/>
    <lineage>
        <taxon>Bacteria</taxon>
        <taxon>Bacillati</taxon>
        <taxon>Actinomycetota</taxon>
        <taxon>Actinomycetes</taxon>
        <taxon>Kitasatosporales</taxon>
        <taxon>Streptomycetaceae</taxon>
        <taxon>Streptomyces</taxon>
    </lineage>
</organism>